<dbReference type="InterPro" id="IPR003954">
    <property type="entry name" value="RRM_euk-type"/>
</dbReference>
<name>A0A2T9Z5T3_9FUNG</name>
<keyword evidence="3 6" id="KW-0694">RNA-binding</keyword>
<evidence type="ECO:0000313" key="8">
    <source>
        <dbReference type="EMBL" id="PVU99906.1"/>
    </source>
</evidence>
<evidence type="ECO:0000259" key="7">
    <source>
        <dbReference type="PROSITE" id="PS50102"/>
    </source>
</evidence>
<protein>
    <recommendedName>
        <fullName evidence="7">RRM domain-containing protein</fullName>
    </recommendedName>
</protein>
<dbReference type="GO" id="GO:0006376">
    <property type="term" value="P:mRNA splice site recognition"/>
    <property type="evidence" value="ECO:0007669"/>
    <property type="project" value="TreeGrafter"/>
</dbReference>
<evidence type="ECO:0000256" key="3">
    <source>
        <dbReference type="ARBA" id="ARBA00022884"/>
    </source>
</evidence>
<dbReference type="GO" id="GO:0003723">
    <property type="term" value="F:RNA binding"/>
    <property type="evidence" value="ECO:0007669"/>
    <property type="project" value="UniProtKB-UniRule"/>
</dbReference>
<dbReference type="SMART" id="SM00361">
    <property type="entry name" value="RRM_1"/>
    <property type="match status" value="2"/>
</dbReference>
<evidence type="ECO:0000256" key="1">
    <source>
        <dbReference type="ARBA" id="ARBA00004123"/>
    </source>
</evidence>
<keyword evidence="2" id="KW-0507">mRNA processing</keyword>
<dbReference type="Pfam" id="PF00076">
    <property type="entry name" value="RRM_1"/>
    <property type="match status" value="2"/>
</dbReference>
<dbReference type="PANTHER" id="PTHR47330:SF1">
    <property type="entry name" value="POLY(U)-BINDING-SPLICING FACTOR PUF60"/>
    <property type="match status" value="1"/>
</dbReference>
<organism evidence="8 9">
    <name type="scientific">Furculomyces boomerangus</name>
    <dbReference type="NCBI Taxonomy" id="61424"/>
    <lineage>
        <taxon>Eukaryota</taxon>
        <taxon>Fungi</taxon>
        <taxon>Fungi incertae sedis</taxon>
        <taxon>Zoopagomycota</taxon>
        <taxon>Kickxellomycotina</taxon>
        <taxon>Harpellomycetes</taxon>
        <taxon>Harpellales</taxon>
        <taxon>Harpellaceae</taxon>
        <taxon>Furculomyces</taxon>
    </lineage>
</organism>
<dbReference type="GO" id="GO:0000381">
    <property type="term" value="P:regulation of alternative mRNA splicing, via spliceosome"/>
    <property type="evidence" value="ECO:0007669"/>
    <property type="project" value="TreeGrafter"/>
</dbReference>
<feature type="domain" description="RRM" evidence="7">
    <location>
        <begin position="71"/>
        <end position="149"/>
    </location>
</feature>
<feature type="domain" description="RRM" evidence="7">
    <location>
        <begin position="319"/>
        <end position="395"/>
    </location>
</feature>
<comment type="caution">
    <text evidence="8">The sequence shown here is derived from an EMBL/GenBank/DDBJ whole genome shotgun (WGS) entry which is preliminary data.</text>
</comment>
<dbReference type="EMBL" id="MBFT01000012">
    <property type="protein sequence ID" value="PVU99906.1"/>
    <property type="molecule type" value="Genomic_DNA"/>
</dbReference>
<dbReference type="GO" id="GO:0071011">
    <property type="term" value="C:precatalytic spliceosome"/>
    <property type="evidence" value="ECO:0007669"/>
    <property type="project" value="TreeGrafter"/>
</dbReference>
<dbReference type="PROSITE" id="PS50102">
    <property type="entry name" value="RRM"/>
    <property type="match status" value="3"/>
</dbReference>
<dbReference type="GO" id="GO:0071013">
    <property type="term" value="C:catalytic step 2 spliceosome"/>
    <property type="evidence" value="ECO:0007669"/>
    <property type="project" value="TreeGrafter"/>
</dbReference>
<dbReference type="InterPro" id="IPR051974">
    <property type="entry name" value="PUF60_regulator"/>
</dbReference>
<comment type="subcellular location">
    <subcellularLocation>
        <location evidence="1">Nucleus</location>
    </subcellularLocation>
</comment>
<dbReference type="SMART" id="SM00360">
    <property type="entry name" value="RRM"/>
    <property type="match status" value="3"/>
</dbReference>
<evidence type="ECO:0000256" key="5">
    <source>
        <dbReference type="ARBA" id="ARBA00023242"/>
    </source>
</evidence>
<gene>
    <name evidence="8" type="ORF">BB559_000293</name>
</gene>
<evidence type="ECO:0000313" key="9">
    <source>
        <dbReference type="Proteomes" id="UP000245699"/>
    </source>
</evidence>
<accession>A0A2T9Z5T3</accession>
<evidence type="ECO:0000256" key="6">
    <source>
        <dbReference type="PROSITE-ProRule" id="PRU00176"/>
    </source>
</evidence>
<evidence type="ECO:0000256" key="4">
    <source>
        <dbReference type="ARBA" id="ARBA00023187"/>
    </source>
</evidence>
<sequence>MSTINSNQNEEILPESELNAEQKLRLSKARAFIEELQLTAKIKSISAGSSSGIVNPGLLSGMDPKYLSLLARIYVGSINFEISEDQLRTVFSEFGSIKHISMSFDALTGRHKGFGFVEFDVPESSNLALEVMNGKLLGGRNLKVGRPNNYADALKSITVEPPPQRIFVSNISQVVTEDNLESIFSSFGSVTKCILAPNMQTRQHKGYGFLEFEDADIASMAITAMNGFLLVNQPIRVRKCVVGGPLGDGMKALESLPTIVVPNGLSGNEVSGESDAKSKAVATAKAIAKSIDNKASVVHTKVGDFDGEETSGVARVVGSVMCLTNLVSLEELDEELSRDIYEESKNYGTVKQVVTLVDDNQVKIFVEFIETEAAINATQVFDNRWFGGKQIKASN</sequence>
<dbReference type="AlphaFoldDB" id="A0A2T9Z5T3"/>
<dbReference type="Proteomes" id="UP000245699">
    <property type="component" value="Unassembled WGS sequence"/>
</dbReference>
<dbReference type="GO" id="GO:0000380">
    <property type="term" value="P:alternative mRNA splicing, via spliceosome"/>
    <property type="evidence" value="ECO:0007669"/>
    <property type="project" value="TreeGrafter"/>
</dbReference>
<dbReference type="FunFam" id="3.30.70.330:FF:000382">
    <property type="entry name" value="G-patch domain-containing protein"/>
    <property type="match status" value="1"/>
</dbReference>
<keyword evidence="9" id="KW-1185">Reference proteome</keyword>
<dbReference type="OrthoDB" id="5411533at2759"/>
<reference evidence="8 9" key="1">
    <citation type="journal article" date="2018" name="MBio">
        <title>Comparative Genomics Reveals the Core Gene Toolbox for the Fungus-Insect Symbiosis.</title>
        <authorList>
            <person name="Wang Y."/>
            <person name="Stata M."/>
            <person name="Wang W."/>
            <person name="Stajich J.E."/>
            <person name="White M.M."/>
            <person name="Moncalvo J.M."/>
        </authorList>
    </citation>
    <scope>NUCLEOTIDE SEQUENCE [LARGE SCALE GENOMIC DNA]</scope>
    <source>
        <strain evidence="8 9">AUS-77-4</strain>
    </source>
</reference>
<dbReference type="SUPFAM" id="SSF54928">
    <property type="entry name" value="RNA-binding domain, RBD"/>
    <property type="match status" value="2"/>
</dbReference>
<proteinExistence type="predicted"/>
<keyword evidence="5" id="KW-0539">Nucleus</keyword>
<keyword evidence="4" id="KW-0508">mRNA splicing</keyword>
<dbReference type="Gene3D" id="3.30.70.330">
    <property type="match status" value="3"/>
</dbReference>
<dbReference type="PANTHER" id="PTHR47330">
    <property type="entry name" value="POLY(U)-BINDING-SPLICING FACTOR PUF60-B-RELATED"/>
    <property type="match status" value="1"/>
</dbReference>
<dbReference type="InterPro" id="IPR012677">
    <property type="entry name" value="Nucleotide-bd_a/b_plait_sf"/>
</dbReference>
<dbReference type="STRING" id="61424.A0A2T9Z5T3"/>
<dbReference type="InterPro" id="IPR000504">
    <property type="entry name" value="RRM_dom"/>
</dbReference>
<feature type="domain" description="RRM" evidence="7">
    <location>
        <begin position="164"/>
        <end position="242"/>
    </location>
</feature>
<dbReference type="InterPro" id="IPR035979">
    <property type="entry name" value="RBD_domain_sf"/>
</dbReference>
<evidence type="ECO:0000256" key="2">
    <source>
        <dbReference type="ARBA" id="ARBA00022664"/>
    </source>
</evidence>